<feature type="domain" description="Ras-associating" evidence="6">
    <location>
        <begin position="834"/>
        <end position="919"/>
    </location>
</feature>
<name>A0ABR0Z2S4_HUSHU</name>
<dbReference type="Pfam" id="PF23268">
    <property type="entry name" value="RIN1"/>
    <property type="match status" value="1"/>
</dbReference>
<dbReference type="Pfam" id="PF02204">
    <property type="entry name" value="VPS9"/>
    <property type="match status" value="1"/>
</dbReference>
<feature type="compositionally biased region" description="Polar residues" evidence="4">
    <location>
        <begin position="245"/>
        <end position="254"/>
    </location>
</feature>
<dbReference type="Gene3D" id="3.30.505.10">
    <property type="entry name" value="SH2 domain"/>
    <property type="match status" value="1"/>
</dbReference>
<keyword evidence="2" id="KW-0343">GTPase activation</keyword>
<feature type="compositionally biased region" description="Polar residues" evidence="4">
    <location>
        <begin position="433"/>
        <end position="468"/>
    </location>
</feature>
<evidence type="ECO:0000259" key="7">
    <source>
        <dbReference type="PROSITE" id="PS51205"/>
    </source>
</evidence>
<dbReference type="Gene3D" id="1.20.1050.80">
    <property type="entry name" value="VPS9 domain"/>
    <property type="match status" value="1"/>
</dbReference>
<dbReference type="Pfam" id="PF00788">
    <property type="entry name" value="RA"/>
    <property type="match status" value="1"/>
</dbReference>
<feature type="domain" description="VPS9" evidence="7">
    <location>
        <begin position="657"/>
        <end position="800"/>
    </location>
</feature>
<dbReference type="PROSITE" id="PS51205">
    <property type="entry name" value="VPS9"/>
    <property type="match status" value="1"/>
</dbReference>
<evidence type="ECO:0000256" key="1">
    <source>
        <dbReference type="ARBA" id="ARBA00006919"/>
    </source>
</evidence>
<sequence length="935" mass="104603">MMIKTSALALESGLPPGTVPEDYDQGGQACEPSSPRNQLLMPGISILEKLIKTCPVWLQLGISPERASEILQREAAGIFLVKKNLNLKKMVLSVRFPDQSGAPHIQDILIKEEKTLLYLEGSVLVFDDIFKLVAFYCVSRDVLPFTLSLPQVIKEATKYEHLETVSSLGSDFWGSSLNRRVDVIKGCTLGSSNSSPQAGQHFSNDASQCSCEIELSIGNDRLWYVNPIFIEEYCNSLPSTAPITRSLTTPNSMQPRYKRPPPIPPRPRTAEELFPSIREAKDPTSTVPSPQREEMKIGQNEERSNSVTQMAEKMESSVVEIKPQKNFRMPPVPPRRRLSEKFSEDAAVKEEITLLVENQGDPVPVATLISIEDLQETVENIPSPKGEELPKSSPVKEQPAVAQPESVPQNIQAVQQTSMKTPPIPPPRRKKQMTVNAKGLNSETSNSTATKDPSQNEPNISPKSSSTPGLMRRSLNLVELKVSDTSLYSPEGNPPAPSLDHDSYSTSSTEDDFEHRPACPVKRHPTIMLDKAKQRLSMVNLPNMFTIFLSSDRKIQKKITELAQDKDSYFGNLVRDYKAFTLETMKKHSSSTEMLQEIRQMMTQLKCYLIQSTELQGLEETAGYSDDRLEAVIEAALCKSVLKPLKDSIYTGLKEIHTNDSSLKSLKENQQVVLNTTTTDLGVTTSVPETPVMEKIQHKFTSMHQAYSPEKKIATLLKTCKIIYESMSIGCPGKPHGADDFLPVLMYVLVRSNLPALLLDVEYMMELMDPTLQLGEGSYYLTTTYGALEHIKNYGKLAVTRQLSLEIQDSIHRWERRRTLNKARVSRSSVQDFINVSFNEAGSNTKTLGARPDTTAQDLCRQCAEKFEVLEPERYGLCVLVEGIYQQLGPQELPLTVKATFHHSEPKKEYYFVYKPVSSEEGKDIEPPLKTESLI</sequence>
<feature type="region of interest" description="Disordered" evidence="4">
    <location>
        <begin position="245"/>
        <end position="268"/>
    </location>
</feature>
<accession>A0ABR0Z2S4</accession>
<keyword evidence="9" id="KW-1185">Reference proteome</keyword>
<evidence type="ECO:0000313" key="8">
    <source>
        <dbReference type="EMBL" id="KAK6479127.1"/>
    </source>
</evidence>
<feature type="region of interest" description="Disordered" evidence="4">
    <location>
        <begin position="14"/>
        <end position="34"/>
    </location>
</feature>
<dbReference type="InterPro" id="IPR003123">
    <property type="entry name" value="VPS9"/>
</dbReference>
<dbReference type="PANTHER" id="PTHR23101:SF58">
    <property type="entry name" value="RAS AND RAB INTERACTOR 3"/>
    <property type="match status" value="1"/>
</dbReference>
<dbReference type="SUPFAM" id="SSF109993">
    <property type="entry name" value="VPS9 domain"/>
    <property type="match status" value="1"/>
</dbReference>
<feature type="region of interest" description="Disordered" evidence="4">
    <location>
        <begin position="280"/>
        <end position="313"/>
    </location>
</feature>
<feature type="compositionally biased region" description="Basic and acidic residues" evidence="4">
    <location>
        <begin position="291"/>
        <end position="304"/>
    </location>
</feature>
<evidence type="ECO:0000259" key="6">
    <source>
        <dbReference type="PROSITE" id="PS50200"/>
    </source>
</evidence>
<feature type="region of interest" description="Disordered" evidence="4">
    <location>
        <begin position="485"/>
        <end position="518"/>
    </location>
</feature>
<feature type="domain" description="SH2" evidence="5">
    <location>
        <begin position="57"/>
        <end position="151"/>
    </location>
</feature>
<evidence type="ECO:0000256" key="2">
    <source>
        <dbReference type="ARBA" id="ARBA00022468"/>
    </source>
</evidence>
<reference evidence="8 9" key="1">
    <citation type="submission" date="2021-05" db="EMBL/GenBank/DDBJ databases">
        <authorList>
            <person name="Zahm M."/>
            <person name="Klopp C."/>
            <person name="Cabau C."/>
            <person name="Kuhl H."/>
            <person name="Suciu R."/>
            <person name="Ciorpac M."/>
            <person name="Holostenco D."/>
            <person name="Gessner J."/>
            <person name="Wuertz S."/>
            <person name="Hohne C."/>
            <person name="Stock M."/>
            <person name="Gislard M."/>
            <person name="Lluch J."/>
            <person name="Milhes M."/>
            <person name="Lampietro C."/>
            <person name="Lopez Roques C."/>
            <person name="Donnadieu C."/>
            <person name="Du K."/>
            <person name="Schartl M."/>
            <person name="Guiguen Y."/>
        </authorList>
    </citation>
    <scope>NUCLEOTIDE SEQUENCE [LARGE SCALE GENOMIC DNA]</scope>
    <source>
        <strain evidence="8">Hh-F2</strain>
        <tissue evidence="8">Blood</tissue>
    </source>
</reference>
<evidence type="ECO:0000259" key="5">
    <source>
        <dbReference type="PROSITE" id="PS50001"/>
    </source>
</evidence>
<dbReference type="InterPro" id="IPR045046">
    <property type="entry name" value="Vps9-like"/>
</dbReference>
<dbReference type="InterPro" id="IPR037191">
    <property type="entry name" value="VPS9_dom_sf"/>
</dbReference>
<dbReference type="InterPro" id="IPR000159">
    <property type="entry name" value="RA_dom"/>
</dbReference>
<evidence type="ECO:0000256" key="3">
    <source>
        <dbReference type="PROSITE-ProRule" id="PRU00191"/>
    </source>
</evidence>
<dbReference type="PANTHER" id="PTHR23101">
    <property type="entry name" value="RAB GDP/GTP EXCHANGE FACTOR"/>
    <property type="match status" value="1"/>
</dbReference>
<evidence type="ECO:0000313" key="9">
    <source>
        <dbReference type="Proteomes" id="UP001369086"/>
    </source>
</evidence>
<dbReference type="PROSITE" id="PS50200">
    <property type="entry name" value="RA"/>
    <property type="match status" value="1"/>
</dbReference>
<gene>
    <name evidence="8" type="ORF">HHUSO_G19795</name>
</gene>
<dbReference type="Proteomes" id="UP001369086">
    <property type="component" value="Unassembled WGS sequence"/>
</dbReference>
<keyword evidence="3" id="KW-0727">SH2 domain</keyword>
<protein>
    <submittedName>
        <fullName evidence="8">Ras and Rab interactor 3-like</fullName>
    </submittedName>
</protein>
<dbReference type="EMBL" id="JAHFZB010000018">
    <property type="protein sequence ID" value="KAK6479127.1"/>
    <property type="molecule type" value="Genomic_DNA"/>
</dbReference>
<dbReference type="InterPro" id="IPR036860">
    <property type="entry name" value="SH2_dom_sf"/>
</dbReference>
<dbReference type="SUPFAM" id="SSF55550">
    <property type="entry name" value="SH2 domain"/>
    <property type="match status" value="1"/>
</dbReference>
<dbReference type="PROSITE" id="PS50001">
    <property type="entry name" value="SH2"/>
    <property type="match status" value="1"/>
</dbReference>
<feature type="compositionally biased region" description="Polar residues" evidence="4">
    <location>
        <begin position="406"/>
        <end position="420"/>
    </location>
</feature>
<dbReference type="InterPro" id="IPR000980">
    <property type="entry name" value="SH2"/>
</dbReference>
<comment type="caution">
    <text evidence="8">The sequence shown here is derived from an EMBL/GenBank/DDBJ whole genome shotgun (WGS) entry which is preliminary data.</text>
</comment>
<organism evidence="8 9">
    <name type="scientific">Huso huso</name>
    <name type="common">Beluga</name>
    <name type="synonym">Acipenser huso</name>
    <dbReference type="NCBI Taxonomy" id="61971"/>
    <lineage>
        <taxon>Eukaryota</taxon>
        <taxon>Metazoa</taxon>
        <taxon>Chordata</taxon>
        <taxon>Craniata</taxon>
        <taxon>Vertebrata</taxon>
        <taxon>Euteleostomi</taxon>
        <taxon>Actinopterygii</taxon>
        <taxon>Chondrostei</taxon>
        <taxon>Acipenseriformes</taxon>
        <taxon>Acipenseridae</taxon>
        <taxon>Huso</taxon>
    </lineage>
</organism>
<feature type="region of interest" description="Disordered" evidence="4">
    <location>
        <begin position="381"/>
        <end position="471"/>
    </location>
</feature>
<dbReference type="SMART" id="SM00167">
    <property type="entry name" value="VPS9"/>
    <property type="match status" value="1"/>
</dbReference>
<proteinExistence type="inferred from homology"/>
<comment type="similarity">
    <text evidence="1">Belongs to the RIN (Ras interaction/interference) family.</text>
</comment>
<evidence type="ECO:0000256" key="4">
    <source>
        <dbReference type="SAM" id="MobiDB-lite"/>
    </source>
</evidence>
<dbReference type="SMART" id="SM00314">
    <property type="entry name" value="RA"/>
    <property type="match status" value="1"/>
</dbReference>